<reference evidence="2" key="1">
    <citation type="submission" date="2024-03" db="EMBL/GenBank/DDBJ databases">
        <title>Complete genome sequence of Sulfurisphaera javensis strain KD-1.</title>
        <authorList>
            <person name="Sakai H."/>
            <person name="Nur N."/>
            <person name="Suwanto A."/>
            <person name="Kurosawa N."/>
        </authorList>
    </citation>
    <scope>NUCLEOTIDE SEQUENCE</scope>
    <source>
        <strain evidence="2">KD-1</strain>
    </source>
</reference>
<sequence length="63" mass="7177">MLEDNTKEESIDKKLQTEKSNRTSLNNSISFHRLGGSLSHLITDMGNIKPEDIDKIIYGKEQD</sequence>
<dbReference type="KEGG" id="sjv:SJAV_09510"/>
<dbReference type="GeneID" id="92353880"/>
<feature type="compositionally biased region" description="Basic and acidic residues" evidence="1">
    <location>
        <begin position="1"/>
        <end position="21"/>
    </location>
</feature>
<proteinExistence type="predicted"/>
<protein>
    <submittedName>
        <fullName evidence="2">Uncharacterized protein</fullName>
    </submittedName>
</protein>
<organism evidence="2">
    <name type="scientific">Sulfurisphaera javensis</name>
    <dbReference type="NCBI Taxonomy" id="2049879"/>
    <lineage>
        <taxon>Archaea</taxon>
        <taxon>Thermoproteota</taxon>
        <taxon>Thermoprotei</taxon>
        <taxon>Sulfolobales</taxon>
        <taxon>Sulfolobaceae</taxon>
        <taxon>Sulfurisphaera</taxon>
    </lineage>
</organism>
<evidence type="ECO:0000256" key="1">
    <source>
        <dbReference type="SAM" id="MobiDB-lite"/>
    </source>
</evidence>
<evidence type="ECO:0000313" key="2">
    <source>
        <dbReference type="EMBL" id="BFH73007.1"/>
    </source>
</evidence>
<dbReference type="AlphaFoldDB" id="A0AAT9GQ86"/>
<dbReference type="RefSeq" id="WP_369611188.1">
    <property type="nucleotide sequence ID" value="NZ_AP031322.1"/>
</dbReference>
<name>A0AAT9GQ86_9CREN</name>
<accession>A0AAT9GQ86</accession>
<feature type="region of interest" description="Disordered" evidence="1">
    <location>
        <begin position="1"/>
        <end position="29"/>
    </location>
</feature>
<gene>
    <name evidence="2" type="ORF">SJAV_09510</name>
</gene>
<dbReference type="EMBL" id="AP031322">
    <property type="protein sequence ID" value="BFH73007.1"/>
    <property type="molecule type" value="Genomic_DNA"/>
</dbReference>